<proteinExistence type="predicted"/>
<evidence type="ECO:0000256" key="1">
    <source>
        <dbReference type="SAM" id="MobiDB-lite"/>
    </source>
</evidence>
<dbReference type="EMBL" id="JACEEZ010002960">
    <property type="protein sequence ID" value="KAG0727819.1"/>
    <property type="molecule type" value="Genomic_DNA"/>
</dbReference>
<dbReference type="OrthoDB" id="6626714at2759"/>
<accession>A0A8J5D060</accession>
<organism evidence="2 3">
    <name type="scientific">Chionoecetes opilio</name>
    <name type="common">Atlantic snow crab</name>
    <name type="synonym">Cancer opilio</name>
    <dbReference type="NCBI Taxonomy" id="41210"/>
    <lineage>
        <taxon>Eukaryota</taxon>
        <taxon>Metazoa</taxon>
        <taxon>Ecdysozoa</taxon>
        <taxon>Arthropoda</taxon>
        <taxon>Crustacea</taxon>
        <taxon>Multicrustacea</taxon>
        <taxon>Malacostraca</taxon>
        <taxon>Eumalacostraca</taxon>
        <taxon>Eucarida</taxon>
        <taxon>Decapoda</taxon>
        <taxon>Pleocyemata</taxon>
        <taxon>Brachyura</taxon>
        <taxon>Eubrachyura</taxon>
        <taxon>Majoidea</taxon>
        <taxon>Majidae</taxon>
        <taxon>Chionoecetes</taxon>
    </lineage>
</organism>
<reference evidence="2" key="1">
    <citation type="submission" date="2020-07" db="EMBL/GenBank/DDBJ databases">
        <title>The High-quality genome of the commercially important snow crab, Chionoecetes opilio.</title>
        <authorList>
            <person name="Jeong J.-H."/>
            <person name="Ryu S."/>
        </authorList>
    </citation>
    <scope>NUCLEOTIDE SEQUENCE</scope>
    <source>
        <strain evidence="2">MADBK_172401_WGS</strain>
        <tissue evidence="2">Digestive gland</tissue>
    </source>
</reference>
<protein>
    <submittedName>
        <fullName evidence="2">Uncharacterized protein</fullName>
    </submittedName>
</protein>
<dbReference type="AlphaFoldDB" id="A0A8J5D060"/>
<sequence>MYSEGLLYHSEPPFRYFSEDLIGLSCFDSRLPVSDKQAKSTNVQATMKEPRNPQAINLPLSQVSAATLPSFATKIPSLFENLISRPIPVPPNPRKWQEEESYVEACRRIEGLRVVKTQPSEEWRSSSPSTSGWTPDKEQRQFLLQVVEAHRHQQPGTRRLPFPGQAGHNEWGGSP</sequence>
<gene>
    <name evidence="2" type="ORF">GWK47_033830</name>
</gene>
<feature type="compositionally biased region" description="Low complexity" evidence="1">
    <location>
        <begin position="125"/>
        <end position="134"/>
    </location>
</feature>
<dbReference type="Proteomes" id="UP000770661">
    <property type="component" value="Unassembled WGS sequence"/>
</dbReference>
<keyword evidence="3" id="KW-1185">Reference proteome</keyword>
<comment type="caution">
    <text evidence="2">The sequence shown here is derived from an EMBL/GenBank/DDBJ whole genome shotgun (WGS) entry which is preliminary data.</text>
</comment>
<feature type="region of interest" description="Disordered" evidence="1">
    <location>
        <begin position="117"/>
        <end position="175"/>
    </location>
</feature>
<evidence type="ECO:0000313" key="3">
    <source>
        <dbReference type="Proteomes" id="UP000770661"/>
    </source>
</evidence>
<evidence type="ECO:0000313" key="2">
    <source>
        <dbReference type="EMBL" id="KAG0727819.1"/>
    </source>
</evidence>
<name>A0A8J5D060_CHIOP</name>